<dbReference type="GO" id="GO:0020037">
    <property type="term" value="F:heme binding"/>
    <property type="evidence" value="ECO:0007669"/>
    <property type="project" value="InterPro"/>
</dbReference>
<accession>A0A7G5XG28</accession>
<keyword evidence="8" id="KW-0732">Signal</keyword>
<keyword evidence="1" id="KW-0813">Transport</keyword>
<dbReference type="Pfam" id="PF00034">
    <property type="entry name" value="Cytochrom_C"/>
    <property type="match status" value="1"/>
</dbReference>
<evidence type="ECO:0000256" key="6">
    <source>
        <dbReference type="PIRSR" id="PIRSR602324-1"/>
    </source>
</evidence>
<dbReference type="InterPro" id="IPR036909">
    <property type="entry name" value="Cyt_c-like_dom_sf"/>
</dbReference>
<dbReference type="Gene3D" id="1.10.760.10">
    <property type="entry name" value="Cytochrome c-like domain"/>
    <property type="match status" value="1"/>
</dbReference>
<keyword evidence="5 6" id="KW-0408">Iron</keyword>
<dbReference type="GO" id="GO:0009055">
    <property type="term" value="F:electron transfer activity"/>
    <property type="evidence" value="ECO:0007669"/>
    <property type="project" value="InterPro"/>
</dbReference>
<feature type="chain" id="PRO_5028872846" evidence="8">
    <location>
        <begin position="23"/>
        <end position="136"/>
    </location>
</feature>
<feature type="signal peptide" evidence="8">
    <location>
        <begin position="1"/>
        <end position="22"/>
    </location>
</feature>
<evidence type="ECO:0000256" key="7">
    <source>
        <dbReference type="SAM" id="MobiDB-lite"/>
    </source>
</evidence>
<dbReference type="PROSITE" id="PS51007">
    <property type="entry name" value="CYTC"/>
    <property type="match status" value="1"/>
</dbReference>
<dbReference type="PRINTS" id="PR00606">
    <property type="entry name" value="CYTCHROMECID"/>
</dbReference>
<reference evidence="11" key="1">
    <citation type="submission" date="2020-08" db="EMBL/GenBank/DDBJ databases">
        <title>Lacibacter sp. S13-6-6 genome sequencing.</title>
        <authorList>
            <person name="Jin L."/>
        </authorList>
    </citation>
    <scope>NUCLEOTIDE SEQUENCE [LARGE SCALE GENOMIC DNA]</scope>
    <source>
        <strain evidence="11">S13-6-6</strain>
    </source>
</reference>
<dbReference type="RefSeq" id="WP_182802693.1">
    <property type="nucleotide sequence ID" value="NZ_CP060007.1"/>
</dbReference>
<evidence type="ECO:0000313" key="10">
    <source>
        <dbReference type="EMBL" id="QNA44431.1"/>
    </source>
</evidence>
<evidence type="ECO:0000256" key="2">
    <source>
        <dbReference type="ARBA" id="ARBA00022617"/>
    </source>
</evidence>
<comment type="PTM">
    <text evidence="6">Binds 1 heme c group covalently per subunit.</text>
</comment>
<proteinExistence type="predicted"/>
<feature type="domain" description="Cytochrome c" evidence="9">
    <location>
        <begin position="47"/>
        <end position="134"/>
    </location>
</feature>
<dbReference type="InterPro" id="IPR002324">
    <property type="entry name" value="Cyt_c_ID"/>
</dbReference>
<evidence type="ECO:0000256" key="5">
    <source>
        <dbReference type="ARBA" id="ARBA00023004"/>
    </source>
</evidence>
<dbReference type="SUPFAM" id="SSF46626">
    <property type="entry name" value="Cytochrome c"/>
    <property type="match status" value="1"/>
</dbReference>
<keyword evidence="3 6" id="KW-0479">Metal-binding</keyword>
<feature type="region of interest" description="Disordered" evidence="7">
    <location>
        <begin position="21"/>
        <end position="50"/>
    </location>
</feature>
<gene>
    <name evidence="10" type="ORF">H4075_20600</name>
</gene>
<dbReference type="EMBL" id="CP060007">
    <property type="protein sequence ID" value="QNA44431.1"/>
    <property type="molecule type" value="Genomic_DNA"/>
</dbReference>
<keyword evidence="2 6" id="KW-0349">Heme</keyword>
<evidence type="ECO:0000259" key="9">
    <source>
        <dbReference type="PROSITE" id="PS51007"/>
    </source>
</evidence>
<protein>
    <submittedName>
        <fullName evidence="10">Cytochrome c class I</fullName>
    </submittedName>
</protein>
<dbReference type="GO" id="GO:0005506">
    <property type="term" value="F:iron ion binding"/>
    <property type="evidence" value="ECO:0007669"/>
    <property type="project" value="InterPro"/>
</dbReference>
<dbReference type="AlphaFoldDB" id="A0A7G5XG28"/>
<evidence type="ECO:0000256" key="3">
    <source>
        <dbReference type="ARBA" id="ARBA00022723"/>
    </source>
</evidence>
<dbReference type="PROSITE" id="PS51257">
    <property type="entry name" value="PROKAR_LIPOPROTEIN"/>
    <property type="match status" value="1"/>
</dbReference>
<feature type="compositionally biased region" description="Basic and acidic residues" evidence="7">
    <location>
        <begin position="23"/>
        <end position="36"/>
    </location>
</feature>
<sequence length="136" mass="14600">MKKILFTSAVMLALIACGGAGTENKEQPKEEAKQEAEATPPSPSDNPDYEKGLALVAKPENLCLTCHKIDEKVIGPAYRDVANKYEATEANIKMLAEKVVKGGSGVWGDVAMPPNAAVNIADAEQMVKYILLLKNK</sequence>
<keyword evidence="4" id="KW-0249">Electron transport</keyword>
<keyword evidence="11" id="KW-1185">Reference proteome</keyword>
<feature type="binding site" description="covalent" evidence="6">
    <location>
        <position position="112"/>
    </location>
    <ligand>
        <name>heme c</name>
        <dbReference type="ChEBI" id="CHEBI:61717"/>
    </ligand>
</feature>
<feature type="binding site" description="covalent" evidence="6">
    <location>
        <position position="63"/>
    </location>
    <ligand>
        <name>heme c</name>
        <dbReference type="ChEBI" id="CHEBI:61717"/>
    </ligand>
</feature>
<evidence type="ECO:0000313" key="11">
    <source>
        <dbReference type="Proteomes" id="UP000515344"/>
    </source>
</evidence>
<dbReference type="KEGG" id="lacs:H4075_20600"/>
<evidence type="ECO:0000256" key="1">
    <source>
        <dbReference type="ARBA" id="ARBA00022448"/>
    </source>
</evidence>
<evidence type="ECO:0000256" key="4">
    <source>
        <dbReference type="ARBA" id="ARBA00022982"/>
    </source>
</evidence>
<name>A0A7G5XG28_9BACT</name>
<feature type="binding site" description="covalent" evidence="6">
    <location>
        <position position="67"/>
    </location>
    <ligand>
        <name>heme c</name>
        <dbReference type="ChEBI" id="CHEBI:61717"/>
    </ligand>
</feature>
<evidence type="ECO:0000256" key="8">
    <source>
        <dbReference type="SAM" id="SignalP"/>
    </source>
</evidence>
<dbReference type="Proteomes" id="UP000515344">
    <property type="component" value="Chromosome"/>
</dbReference>
<dbReference type="InterPro" id="IPR009056">
    <property type="entry name" value="Cyt_c-like_dom"/>
</dbReference>
<organism evidence="10 11">
    <name type="scientific">Lacibacter sediminis</name>
    <dbReference type="NCBI Taxonomy" id="2760713"/>
    <lineage>
        <taxon>Bacteria</taxon>
        <taxon>Pseudomonadati</taxon>
        <taxon>Bacteroidota</taxon>
        <taxon>Chitinophagia</taxon>
        <taxon>Chitinophagales</taxon>
        <taxon>Chitinophagaceae</taxon>
        <taxon>Lacibacter</taxon>
    </lineage>
</organism>